<dbReference type="RefSeq" id="WP_345048459.1">
    <property type="nucleotide sequence ID" value="NZ_BAAAVM010000021.1"/>
</dbReference>
<dbReference type="Proteomes" id="UP001500893">
    <property type="component" value="Unassembled WGS sequence"/>
</dbReference>
<accession>A0ABP6N041</accession>
<name>A0ABP6N041_9ACTN</name>
<dbReference type="EMBL" id="BAAAVM010000021">
    <property type="protein sequence ID" value="GAA3131833.1"/>
    <property type="molecule type" value="Genomic_DNA"/>
</dbReference>
<feature type="region of interest" description="Disordered" evidence="1">
    <location>
        <begin position="180"/>
        <end position="209"/>
    </location>
</feature>
<reference evidence="3" key="1">
    <citation type="journal article" date="2019" name="Int. J. Syst. Evol. Microbiol.">
        <title>The Global Catalogue of Microorganisms (GCM) 10K type strain sequencing project: providing services to taxonomists for standard genome sequencing and annotation.</title>
        <authorList>
            <consortium name="The Broad Institute Genomics Platform"/>
            <consortium name="The Broad Institute Genome Sequencing Center for Infectious Disease"/>
            <person name="Wu L."/>
            <person name="Ma J."/>
        </authorList>
    </citation>
    <scope>NUCLEOTIDE SEQUENCE [LARGE SCALE GENOMIC DNA]</scope>
    <source>
        <strain evidence="3">JCM 11574</strain>
    </source>
</reference>
<evidence type="ECO:0000313" key="3">
    <source>
        <dbReference type="Proteomes" id="UP001500893"/>
    </source>
</evidence>
<sequence length="209" mass="22668">MRAAADRVITLTYAIRNAYASTEDLTTAREATKVAHDDFVNNAARRLRPARSHPTFEQGTTRRSVASAAAATPAASSPSRTRPSCWTSGNWQRLVPSGIRRYEVIIRRQPAHSAAGAPPAHRLTHYTWTLPTRDSQPDTAFADLYREQMGPARRNGLASDTGCDVILVSGDGSVQLVQMESNAAPPPGSNGRGEPPKDWHQNEVSGVRA</sequence>
<feature type="region of interest" description="Disordered" evidence="1">
    <location>
        <begin position="44"/>
        <end position="88"/>
    </location>
</feature>
<gene>
    <name evidence="2" type="ORF">GCM10010521_17180</name>
</gene>
<protein>
    <submittedName>
        <fullName evidence="2">Uncharacterized protein</fullName>
    </submittedName>
</protein>
<keyword evidence="3" id="KW-1185">Reference proteome</keyword>
<organism evidence="2 3">
    <name type="scientific">Streptomyces rameus</name>
    <dbReference type="NCBI Taxonomy" id="68261"/>
    <lineage>
        <taxon>Bacteria</taxon>
        <taxon>Bacillati</taxon>
        <taxon>Actinomycetota</taxon>
        <taxon>Actinomycetes</taxon>
        <taxon>Kitasatosporales</taxon>
        <taxon>Streptomycetaceae</taxon>
        <taxon>Streptomyces</taxon>
    </lineage>
</organism>
<feature type="compositionally biased region" description="Low complexity" evidence="1">
    <location>
        <begin position="61"/>
        <end position="84"/>
    </location>
</feature>
<proteinExistence type="predicted"/>
<evidence type="ECO:0000313" key="2">
    <source>
        <dbReference type="EMBL" id="GAA3131833.1"/>
    </source>
</evidence>
<comment type="caution">
    <text evidence="2">The sequence shown here is derived from an EMBL/GenBank/DDBJ whole genome shotgun (WGS) entry which is preliminary data.</text>
</comment>
<evidence type="ECO:0000256" key="1">
    <source>
        <dbReference type="SAM" id="MobiDB-lite"/>
    </source>
</evidence>